<dbReference type="GeneID" id="81597934"/>
<accession>A0AAD6C9Y3</accession>
<evidence type="ECO:0000313" key="1">
    <source>
        <dbReference type="EMBL" id="KAJ5456045.1"/>
    </source>
</evidence>
<gene>
    <name evidence="1" type="ORF">N7458_004309</name>
</gene>
<comment type="caution">
    <text evidence="1">The sequence shown here is derived from an EMBL/GenBank/DDBJ whole genome shotgun (WGS) entry which is preliminary data.</text>
</comment>
<dbReference type="AlphaFoldDB" id="A0AAD6C9Y3"/>
<dbReference type="EMBL" id="JAPVEA010000004">
    <property type="protein sequence ID" value="KAJ5456045.1"/>
    <property type="molecule type" value="Genomic_DNA"/>
</dbReference>
<evidence type="ECO:0000313" key="2">
    <source>
        <dbReference type="Proteomes" id="UP001213681"/>
    </source>
</evidence>
<keyword evidence="2" id="KW-1185">Reference proteome</keyword>
<dbReference type="Proteomes" id="UP001213681">
    <property type="component" value="Unassembled WGS sequence"/>
</dbReference>
<reference evidence="1" key="1">
    <citation type="submission" date="2022-12" db="EMBL/GenBank/DDBJ databases">
        <authorList>
            <person name="Petersen C."/>
        </authorList>
    </citation>
    <scope>NUCLEOTIDE SEQUENCE</scope>
    <source>
        <strain evidence="1">IBT 16125</strain>
    </source>
</reference>
<name>A0AAD6C9Y3_9EURO</name>
<reference evidence="1" key="2">
    <citation type="journal article" date="2023" name="IMA Fungus">
        <title>Comparative genomic study of the Penicillium genus elucidates a diverse pangenome and 15 lateral gene transfer events.</title>
        <authorList>
            <person name="Petersen C."/>
            <person name="Sorensen T."/>
            <person name="Nielsen M.R."/>
            <person name="Sondergaard T.E."/>
            <person name="Sorensen J.L."/>
            <person name="Fitzpatrick D.A."/>
            <person name="Frisvad J.C."/>
            <person name="Nielsen K.L."/>
        </authorList>
    </citation>
    <scope>NUCLEOTIDE SEQUENCE</scope>
    <source>
        <strain evidence="1">IBT 16125</strain>
    </source>
</reference>
<proteinExistence type="predicted"/>
<protein>
    <submittedName>
        <fullName evidence="1">Uncharacterized protein</fullName>
    </submittedName>
</protein>
<dbReference type="RefSeq" id="XP_056768418.1">
    <property type="nucleotide sequence ID" value="XM_056907691.1"/>
</dbReference>
<organism evidence="1 2">
    <name type="scientific">Penicillium daleae</name>
    <dbReference type="NCBI Taxonomy" id="63821"/>
    <lineage>
        <taxon>Eukaryota</taxon>
        <taxon>Fungi</taxon>
        <taxon>Dikarya</taxon>
        <taxon>Ascomycota</taxon>
        <taxon>Pezizomycotina</taxon>
        <taxon>Eurotiomycetes</taxon>
        <taxon>Eurotiomycetidae</taxon>
        <taxon>Eurotiales</taxon>
        <taxon>Aspergillaceae</taxon>
        <taxon>Penicillium</taxon>
    </lineage>
</organism>
<sequence length="149" mass="17027">MPVLHYVCRTEETLQYHRRGSHQKEEPSLSCQRFFVTGKASHFFEVTPRVQAQRSQELFQIGEADFVQAQVYRQLQGSQGQVEDDEAIIPTTKDTTECSPWLELTRRPECVGGYRFDEVAPLGSLPDLSQEPLLVIVEGSIERLIDCQN</sequence>